<name>A0A6G8AKP5_9ENTE</name>
<sequence>MDKIESNKIESYFSNSFDDKLFKENFSDIIEHPTNEQLEQLGDLLLLLADPDYRFDSVVLVTRRRIQPLITEGVRHD</sequence>
<evidence type="ECO:0000313" key="2">
    <source>
        <dbReference type="Proteomes" id="UP000500890"/>
    </source>
</evidence>
<dbReference type="AlphaFoldDB" id="A0A6G8AKP5"/>
<reference evidence="1 2" key="1">
    <citation type="submission" date="2020-03" db="EMBL/GenBank/DDBJ databases">
        <title>Vagococcus sp. nov., isolated from beetles.</title>
        <authorList>
            <person name="Hyun D.-W."/>
            <person name="Bae J.-W."/>
        </authorList>
    </citation>
    <scope>NUCLEOTIDE SEQUENCE [LARGE SCALE GENOMIC DNA]</scope>
    <source>
        <strain evidence="1 2">HDW17A</strain>
    </source>
</reference>
<organism evidence="1 2">
    <name type="scientific">Vagococcus coleopterorum</name>
    <dbReference type="NCBI Taxonomy" id="2714946"/>
    <lineage>
        <taxon>Bacteria</taxon>
        <taxon>Bacillati</taxon>
        <taxon>Bacillota</taxon>
        <taxon>Bacilli</taxon>
        <taxon>Lactobacillales</taxon>
        <taxon>Enterococcaceae</taxon>
        <taxon>Vagococcus</taxon>
    </lineage>
</organism>
<protein>
    <submittedName>
        <fullName evidence="1">Uncharacterized protein</fullName>
    </submittedName>
</protein>
<gene>
    <name evidence="1" type="ORF">G7081_00330</name>
</gene>
<dbReference type="RefSeq" id="WP_166006341.1">
    <property type="nucleotide sequence ID" value="NZ_CP049886.1"/>
</dbReference>
<proteinExistence type="predicted"/>
<evidence type="ECO:0000313" key="1">
    <source>
        <dbReference type="EMBL" id="QIL45641.1"/>
    </source>
</evidence>
<dbReference type="Proteomes" id="UP000500890">
    <property type="component" value="Chromosome"/>
</dbReference>
<keyword evidence="2" id="KW-1185">Reference proteome</keyword>
<accession>A0A6G8AKP5</accession>
<dbReference type="KEGG" id="vah:G7081_00330"/>
<dbReference type="EMBL" id="CP049886">
    <property type="protein sequence ID" value="QIL45641.1"/>
    <property type="molecule type" value="Genomic_DNA"/>
</dbReference>